<dbReference type="KEGG" id="marq:MARGE09_P0659"/>
<organism evidence="4 5">
    <name type="scientific">Marinagarivorans cellulosilyticus</name>
    <dbReference type="NCBI Taxonomy" id="2721545"/>
    <lineage>
        <taxon>Bacteria</taxon>
        <taxon>Pseudomonadati</taxon>
        <taxon>Pseudomonadota</taxon>
        <taxon>Gammaproteobacteria</taxon>
        <taxon>Cellvibrionales</taxon>
        <taxon>Cellvibrionaceae</taxon>
        <taxon>Marinagarivorans</taxon>
    </lineage>
</organism>
<keyword evidence="2" id="KW-0732">Signal</keyword>
<dbReference type="PANTHER" id="PTHR48081">
    <property type="entry name" value="AB HYDROLASE SUPERFAMILY PROTEIN C4A8.06C"/>
    <property type="match status" value="1"/>
</dbReference>
<dbReference type="Pfam" id="PF20434">
    <property type="entry name" value="BD-FAE"/>
    <property type="match status" value="1"/>
</dbReference>
<evidence type="ECO:0000313" key="4">
    <source>
        <dbReference type="EMBL" id="BCD96459.1"/>
    </source>
</evidence>
<dbReference type="RefSeq" id="WP_236985958.1">
    <property type="nucleotide sequence ID" value="NZ_AP023086.1"/>
</dbReference>
<keyword evidence="5" id="KW-1185">Reference proteome</keyword>
<dbReference type="InterPro" id="IPR029058">
    <property type="entry name" value="AB_hydrolase_fold"/>
</dbReference>
<reference evidence="4 5" key="1">
    <citation type="journal article" date="2022" name="IScience">
        <title>An ultrasensitive nanofiber-based assay for enzymatic hydrolysis and deep-sea microbial degradation of cellulose.</title>
        <authorList>
            <person name="Tsudome M."/>
            <person name="Tachioka M."/>
            <person name="Miyazaki M."/>
            <person name="Uchimura K."/>
            <person name="Tsuda M."/>
            <person name="Takaki Y."/>
            <person name="Deguchi S."/>
        </authorList>
    </citation>
    <scope>NUCLEOTIDE SEQUENCE [LARGE SCALE GENOMIC DNA]</scope>
    <source>
        <strain evidence="4 5">GE09</strain>
    </source>
</reference>
<name>A0AAN1WF57_9GAMM</name>
<protein>
    <recommendedName>
        <fullName evidence="3">BD-FAE-like domain-containing protein</fullName>
    </recommendedName>
</protein>
<accession>A0AAN1WF57</accession>
<dbReference type="Proteomes" id="UP001320119">
    <property type="component" value="Chromosome"/>
</dbReference>
<dbReference type="Gene3D" id="3.40.50.1820">
    <property type="entry name" value="alpha/beta hydrolase"/>
    <property type="match status" value="1"/>
</dbReference>
<evidence type="ECO:0000256" key="1">
    <source>
        <dbReference type="ARBA" id="ARBA00022801"/>
    </source>
</evidence>
<evidence type="ECO:0000313" key="5">
    <source>
        <dbReference type="Proteomes" id="UP001320119"/>
    </source>
</evidence>
<dbReference type="InterPro" id="IPR050300">
    <property type="entry name" value="GDXG_lipolytic_enzyme"/>
</dbReference>
<dbReference type="PROSITE" id="PS51257">
    <property type="entry name" value="PROKAR_LIPOPROTEIN"/>
    <property type="match status" value="1"/>
</dbReference>
<keyword evidence="1" id="KW-0378">Hydrolase</keyword>
<sequence>MKRLNYSAYAVGALLSGILFSTSCSHTAKAPKEQYSNTITKAQGVLAGDITGRYQSEVFSDFIKISNITYGENFNPTTGVYEPLKLRLFQPKGDTNTKRPLVIITPGGGFVMHGDDWMENFGERFARAGYVTAITRYRLSESIDTPELYFNALFKSFSDQKSAIRFFMHDAATANVYGVDTNNIFIGGHSAGAITSMHVAFLDATDTIPPVMRQAMEANGGITGNSGHPDYQMPIRGVINLSGGVTHTSIFKPNGTALLSIHGDKDDIVPIGINEVRQFYGSAPIHKAAKKAGVDSTFYPIAGLSHNGTVYDDECTSCIPTIMDFIYQHLDTTTLQKNTLNNAQ</sequence>
<evidence type="ECO:0000256" key="2">
    <source>
        <dbReference type="SAM" id="SignalP"/>
    </source>
</evidence>
<dbReference type="SUPFAM" id="SSF53474">
    <property type="entry name" value="alpha/beta-Hydrolases"/>
    <property type="match status" value="1"/>
</dbReference>
<evidence type="ECO:0000259" key="3">
    <source>
        <dbReference type="Pfam" id="PF20434"/>
    </source>
</evidence>
<feature type="chain" id="PRO_5042969004" description="BD-FAE-like domain-containing protein" evidence="2">
    <location>
        <begin position="29"/>
        <end position="344"/>
    </location>
</feature>
<feature type="domain" description="BD-FAE-like" evidence="3">
    <location>
        <begin position="88"/>
        <end position="207"/>
    </location>
</feature>
<dbReference type="GO" id="GO:0016787">
    <property type="term" value="F:hydrolase activity"/>
    <property type="evidence" value="ECO:0007669"/>
    <property type="project" value="UniProtKB-KW"/>
</dbReference>
<feature type="signal peptide" evidence="2">
    <location>
        <begin position="1"/>
        <end position="28"/>
    </location>
</feature>
<dbReference type="InterPro" id="IPR049492">
    <property type="entry name" value="BD-FAE-like_dom"/>
</dbReference>
<gene>
    <name evidence="4" type="ORF">MARGE09_P0659</name>
</gene>
<dbReference type="EMBL" id="AP023086">
    <property type="protein sequence ID" value="BCD96459.1"/>
    <property type="molecule type" value="Genomic_DNA"/>
</dbReference>
<dbReference type="AlphaFoldDB" id="A0AAN1WF57"/>
<proteinExistence type="predicted"/>